<organism evidence="1 2">
    <name type="scientific">Paenibacillus alginolyticus</name>
    <dbReference type="NCBI Taxonomy" id="59839"/>
    <lineage>
        <taxon>Bacteria</taxon>
        <taxon>Bacillati</taxon>
        <taxon>Bacillota</taxon>
        <taxon>Bacilli</taxon>
        <taxon>Bacillales</taxon>
        <taxon>Paenibacillaceae</taxon>
        <taxon>Paenibacillus</taxon>
    </lineage>
</organism>
<dbReference type="EMBL" id="JAMDMX010000237">
    <property type="protein sequence ID" value="MCY9698333.1"/>
    <property type="molecule type" value="Genomic_DNA"/>
</dbReference>
<accession>A0ABT4GQ32</accession>
<dbReference type="Proteomes" id="UP001527099">
    <property type="component" value="Unassembled WGS sequence"/>
</dbReference>
<protein>
    <submittedName>
        <fullName evidence="1">YheC/YheD family protein</fullName>
    </submittedName>
</protein>
<dbReference type="Pfam" id="PF14398">
    <property type="entry name" value="ATPgrasp_YheCD"/>
    <property type="match status" value="1"/>
</dbReference>
<comment type="caution">
    <text evidence="1">The sequence shown here is derived from an EMBL/GenBank/DDBJ whole genome shotgun (WGS) entry which is preliminary data.</text>
</comment>
<gene>
    <name evidence="1" type="ORF">M5X19_36675</name>
</gene>
<dbReference type="InterPro" id="IPR026838">
    <property type="entry name" value="YheC/D"/>
</dbReference>
<evidence type="ECO:0000313" key="2">
    <source>
        <dbReference type="Proteomes" id="UP001527099"/>
    </source>
</evidence>
<dbReference type="Gene3D" id="3.30.470.20">
    <property type="entry name" value="ATP-grasp fold, B domain"/>
    <property type="match status" value="1"/>
</dbReference>
<reference evidence="1 2" key="1">
    <citation type="submission" date="2022-05" db="EMBL/GenBank/DDBJ databases">
        <title>Genome Sequencing of Bee-Associated Microbes.</title>
        <authorList>
            <person name="Dunlap C."/>
        </authorList>
    </citation>
    <scope>NUCLEOTIDE SEQUENCE [LARGE SCALE GENOMIC DNA]</scope>
    <source>
        <strain evidence="1 2">NRRL B-14421</strain>
    </source>
</reference>
<name>A0ABT4GQ32_9BACL</name>
<sequence length="349" mass="39984">MHSVVGILLDRKTYLGILRQKTGYERIDLYNRAAENLGITPFYMCLQHISEKSVLGLCYENKKYRLIRLPIPKVTHNRAMTLTSYLQKQLRLLSNSSIVFNGQNRHDKLRIHKLLSTNKSVRDYLPESMVYSSEQLIDAMERLSSLYIKPTNSSIGKGVIKITKKENEEWQLCWSNIEPKMLSDKKAQAFIHEKVGTQSYLIQHAISLATYQGRPYDLRVSAQRGDKGKWQITGIAGKVAASGRHVTNLAKGGEARRCEELFRASGFDPYRMKADVEKAALIIAESLSERIPAMADVGLDVGVDQYGRIKLIEVNGRDQRYEFKQLKMVQTFNNTYETPLRYAKFLLNR</sequence>
<proteinExistence type="predicted"/>
<dbReference type="SUPFAM" id="SSF56059">
    <property type="entry name" value="Glutathione synthetase ATP-binding domain-like"/>
    <property type="match status" value="1"/>
</dbReference>
<dbReference type="RefSeq" id="WP_268618768.1">
    <property type="nucleotide sequence ID" value="NZ_JAMDMX010000237.1"/>
</dbReference>
<evidence type="ECO:0000313" key="1">
    <source>
        <dbReference type="EMBL" id="MCY9698333.1"/>
    </source>
</evidence>
<keyword evidence="2" id="KW-1185">Reference proteome</keyword>